<dbReference type="RefSeq" id="WP_079427066.1">
    <property type="nucleotide sequence ID" value="NZ_MZGV01000056.1"/>
</dbReference>
<name>A0A1V4IEM1_9CLOT</name>
<keyword evidence="2" id="KW-0489">Methyltransferase</keyword>
<dbReference type="GO" id="GO:0008425">
    <property type="term" value="F:2-methoxy-6-polyprenyl-1,4-benzoquinol methyltransferase activity"/>
    <property type="evidence" value="ECO:0007669"/>
    <property type="project" value="UniProtKB-EC"/>
</dbReference>
<evidence type="ECO:0000313" key="3">
    <source>
        <dbReference type="Proteomes" id="UP000190080"/>
    </source>
</evidence>
<sequence>MYHQKENWNKIYEEVIDIKPKYDLWLDKYQDILAKSKDTPIVDLGCGFGNDTLYLKERGYEVISCDFSEQALIRLVSFIKDLNTICFDMTDGLPFENDSTKVIISDLSLHYFSWDKTKEIIKEIKRVLADEGTLLCRVNSTNDINYGAGQGIEIEKNFYDIDGELKRFFDEASLRELFKEWDIKFIKETEMDRYKMKKVVWEIAVKKV</sequence>
<organism evidence="2 3">
    <name type="scientific">Clostridium oryzae</name>
    <dbReference type="NCBI Taxonomy" id="1450648"/>
    <lineage>
        <taxon>Bacteria</taxon>
        <taxon>Bacillati</taxon>
        <taxon>Bacillota</taxon>
        <taxon>Clostridia</taxon>
        <taxon>Eubacteriales</taxon>
        <taxon>Clostridiaceae</taxon>
        <taxon>Clostridium</taxon>
    </lineage>
</organism>
<evidence type="ECO:0000259" key="1">
    <source>
        <dbReference type="Pfam" id="PF08241"/>
    </source>
</evidence>
<keyword evidence="2" id="KW-0830">Ubiquinone</keyword>
<dbReference type="InterPro" id="IPR013216">
    <property type="entry name" value="Methyltransf_11"/>
</dbReference>
<protein>
    <submittedName>
        <fullName evidence="2">Ubiquinone/menaquinone biosynthesis C-methyltransferase UbiE</fullName>
        <ecNumber evidence="2">2.1.1.163</ecNumber>
        <ecNumber evidence="2">2.1.1.201</ecNumber>
    </submittedName>
</protein>
<dbReference type="PANTHER" id="PTHR43861">
    <property type="entry name" value="TRANS-ACONITATE 2-METHYLTRANSFERASE-RELATED"/>
    <property type="match status" value="1"/>
</dbReference>
<reference evidence="2 3" key="1">
    <citation type="submission" date="2017-03" db="EMBL/GenBank/DDBJ databases">
        <title>Genome sequence of Clostridium oryzae DSM 28571.</title>
        <authorList>
            <person name="Poehlein A."/>
            <person name="Daniel R."/>
        </authorList>
    </citation>
    <scope>NUCLEOTIDE SEQUENCE [LARGE SCALE GENOMIC DNA]</scope>
    <source>
        <strain evidence="2 3">DSM 28571</strain>
    </source>
</reference>
<dbReference type="EMBL" id="MZGV01000056">
    <property type="protein sequence ID" value="OPJ58458.1"/>
    <property type="molecule type" value="Genomic_DNA"/>
</dbReference>
<proteinExistence type="predicted"/>
<gene>
    <name evidence="2" type="primary">ubiE_6</name>
    <name evidence="2" type="ORF">CLORY_36080</name>
</gene>
<dbReference type="SUPFAM" id="SSF53335">
    <property type="entry name" value="S-adenosyl-L-methionine-dependent methyltransferases"/>
    <property type="match status" value="1"/>
</dbReference>
<dbReference type="Gene3D" id="3.40.50.150">
    <property type="entry name" value="Vaccinia Virus protein VP39"/>
    <property type="match status" value="1"/>
</dbReference>
<dbReference type="STRING" id="1450648.CLORY_36080"/>
<feature type="domain" description="Methyltransferase type 11" evidence="1">
    <location>
        <begin position="42"/>
        <end position="136"/>
    </location>
</feature>
<dbReference type="GO" id="GO:0043770">
    <property type="term" value="F:demethylmenaquinone methyltransferase activity"/>
    <property type="evidence" value="ECO:0007669"/>
    <property type="project" value="UniProtKB-EC"/>
</dbReference>
<dbReference type="AlphaFoldDB" id="A0A1V4IEM1"/>
<dbReference type="EC" id="2.1.1.201" evidence="2"/>
<dbReference type="OrthoDB" id="9804312at2"/>
<comment type="caution">
    <text evidence="2">The sequence shown here is derived from an EMBL/GenBank/DDBJ whole genome shotgun (WGS) entry which is preliminary data.</text>
</comment>
<dbReference type="GO" id="GO:0032259">
    <property type="term" value="P:methylation"/>
    <property type="evidence" value="ECO:0007669"/>
    <property type="project" value="UniProtKB-KW"/>
</dbReference>
<keyword evidence="2" id="KW-0808">Transferase</keyword>
<dbReference type="EC" id="2.1.1.163" evidence="2"/>
<evidence type="ECO:0000313" key="2">
    <source>
        <dbReference type="EMBL" id="OPJ58458.1"/>
    </source>
</evidence>
<dbReference type="InterPro" id="IPR029063">
    <property type="entry name" value="SAM-dependent_MTases_sf"/>
</dbReference>
<keyword evidence="3" id="KW-1185">Reference proteome</keyword>
<accession>A0A1V4IEM1</accession>
<dbReference type="Proteomes" id="UP000190080">
    <property type="component" value="Unassembled WGS sequence"/>
</dbReference>
<dbReference type="Pfam" id="PF08241">
    <property type="entry name" value="Methyltransf_11"/>
    <property type="match status" value="1"/>
</dbReference>
<dbReference type="CDD" id="cd02440">
    <property type="entry name" value="AdoMet_MTases"/>
    <property type="match status" value="1"/>
</dbReference>